<evidence type="ECO:0000313" key="2">
    <source>
        <dbReference type="EMBL" id="KAL2045178.1"/>
    </source>
</evidence>
<dbReference type="SUPFAM" id="SSF81383">
    <property type="entry name" value="F-box domain"/>
    <property type="match status" value="1"/>
</dbReference>
<feature type="domain" description="F-box" evidence="1">
    <location>
        <begin position="3"/>
        <end position="51"/>
    </location>
</feature>
<evidence type="ECO:0000259" key="1">
    <source>
        <dbReference type="PROSITE" id="PS50181"/>
    </source>
</evidence>
<reference evidence="2 3" key="1">
    <citation type="submission" date="2024-09" db="EMBL/GenBank/DDBJ databases">
        <title>Rethinking Asexuality: The Enigmatic Case of Functional Sexual Genes in Lepraria (Stereocaulaceae).</title>
        <authorList>
            <person name="Doellman M."/>
            <person name="Sun Y."/>
            <person name="Barcenas-Pena A."/>
            <person name="Lumbsch H.T."/>
            <person name="Grewe F."/>
        </authorList>
    </citation>
    <scope>NUCLEOTIDE SEQUENCE [LARGE SCALE GENOMIC DNA]</scope>
    <source>
        <strain evidence="2 3">Mercado 3170</strain>
    </source>
</reference>
<keyword evidence="3" id="KW-1185">Reference proteome</keyword>
<proteinExistence type="predicted"/>
<gene>
    <name evidence="2" type="ORF">N7G274_002259</name>
</gene>
<dbReference type="PROSITE" id="PS50181">
    <property type="entry name" value="FBOX"/>
    <property type="match status" value="1"/>
</dbReference>
<evidence type="ECO:0000313" key="3">
    <source>
        <dbReference type="Proteomes" id="UP001590950"/>
    </source>
</evidence>
<comment type="caution">
    <text evidence="2">The sequence shown here is derived from an EMBL/GenBank/DDBJ whole genome shotgun (WGS) entry which is preliminary data.</text>
</comment>
<dbReference type="InterPro" id="IPR036047">
    <property type="entry name" value="F-box-like_dom_sf"/>
</dbReference>
<organism evidence="2 3">
    <name type="scientific">Stereocaulon virgatum</name>
    <dbReference type="NCBI Taxonomy" id="373712"/>
    <lineage>
        <taxon>Eukaryota</taxon>
        <taxon>Fungi</taxon>
        <taxon>Dikarya</taxon>
        <taxon>Ascomycota</taxon>
        <taxon>Pezizomycotina</taxon>
        <taxon>Lecanoromycetes</taxon>
        <taxon>OSLEUM clade</taxon>
        <taxon>Lecanoromycetidae</taxon>
        <taxon>Lecanorales</taxon>
        <taxon>Lecanorineae</taxon>
        <taxon>Stereocaulaceae</taxon>
        <taxon>Stereocaulon</taxon>
    </lineage>
</organism>
<accession>A0ABR4AHC2</accession>
<dbReference type="EMBL" id="JBEFKJ010000007">
    <property type="protein sequence ID" value="KAL2045178.1"/>
    <property type="molecule type" value="Genomic_DNA"/>
</dbReference>
<dbReference type="InterPro" id="IPR001810">
    <property type="entry name" value="F-box_dom"/>
</dbReference>
<dbReference type="Proteomes" id="UP001590950">
    <property type="component" value="Unassembled WGS sequence"/>
</dbReference>
<protein>
    <recommendedName>
        <fullName evidence="1">F-box domain-containing protein</fullName>
    </recommendedName>
</protein>
<name>A0ABR4AHC2_9LECA</name>
<sequence>MDTSGLQTLPREILLNLQNHLPPSSKVLLNYVSHHFYRSFDYNMDNFFREHGYPKYKGCGWSAEQASEARKNRPQRLELLCLLERDHLIRQSRAVCSVCCAIHKDFFFQGTELQKDCTLRRCLGHMVVPELSSSDMKECHGRLLELIGRRMLLVTFSSQL</sequence>